<evidence type="ECO:0000256" key="7">
    <source>
        <dbReference type="ARBA" id="ARBA00022777"/>
    </source>
</evidence>
<dbReference type="GO" id="GO:0005886">
    <property type="term" value="C:plasma membrane"/>
    <property type="evidence" value="ECO:0007669"/>
    <property type="project" value="TreeGrafter"/>
</dbReference>
<dbReference type="GO" id="GO:0000155">
    <property type="term" value="F:phosphorelay sensor kinase activity"/>
    <property type="evidence" value="ECO:0007669"/>
    <property type="project" value="InterPro"/>
</dbReference>
<keyword evidence="8 11" id="KW-1133">Transmembrane helix</keyword>
<keyword evidence="4" id="KW-0597">Phosphoprotein</keyword>
<dbReference type="Pfam" id="PF00672">
    <property type="entry name" value="HAMP"/>
    <property type="match status" value="1"/>
</dbReference>
<keyword evidence="10 11" id="KW-0472">Membrane</keyword>
<dbReference type="EMBL" id="JACIDS010000004">
    <property type="protein sequence ID" value="MBB3932457.1"/>
    <property type="molecule type" value="Genomic_DNA"/>
</dbReference>
<dbReference type="CDD" id="cd00082">
    <property type="entry name" value="HisKA"/>
    <property type="match status" value="1"/>
</dbReference>
<dbReference type="SMART" id="SM00387">
    <property type="entry name" value="HATPase_c"/>
    <property type="match status" value="1"/>
</dbReference>
<dbReference type="Pfam" id="PF02518">
    <property type="entry name" value="HATPase_c"/>
    <property type="match status" value="1"/>
</dbReference>
<dbReference type="SUPFAM" id="SSF47384">
    <property type="entry name" value="Homodimeric domain of signal transducing histidine kinase"/>
    <property type="match status" value="1"/>
</dbReference>
<evidence type="ECO:0000256" key="11">
    <source>
        <dbReference type="SAM" id="Phobius"/>
    </source>
</evidence>
<organism evidence="14 15">
    <name type="scientific">Kaistia hirudinis</name>
    <dbReference type="NCBI Taxonomy" id="1293440"/>
    <lineage>
        <taxon>Bacteria</taxon>
        <taxon>Pseudomonadati</taxon>
        <taxon>Pseudomonadota</taxon>
        <taxon>Alphaproteobacteria</taxon>
        <taxon>Hyphomicrobiales</taxon>
        <taxon>Kaistiaceae</taxon>
        <taxon>Kaistia</taxon>
    </lineage>
</organism>
<dbReference type="PROSITE" id="PS50885">
    <property type="entry name" value="HAMP"/>
    <property type="match status" value="1"/>
</dbReference>
<dbReference type="SMART" id="SM00304">
    <property type="entry name" value="HAMP"/>
    <property type="match status" value="1"/>
</dbReference>
<evidence type="ECO:0000256" key="1">
    <source>
        <dbReference type="ARBA" id="ARBA00000085"/>
    </source>
</evidence>
<evidence type="ECO:0000256" key="2">
    <source>
        <dbReference type="ARBA" id="ARBA00004370"/>
    </source>
</evidence>
<dbReference type="SMART" id="SM00388">
    <property type="entry name" value="HisKA"/>
    <property type="match status" value="1"/>
</dbReference>
<evidence type="ECO:0000256" key="3">
    <source>
        <dbReference type="ARBA" id="ARBA00012438"/>
    </source>
</evidence>
<dbReference type="Proteomes" id="UP000553963">
    <property type="component" value="Unassembled WGS sequence"/>
</dbReference>
<dbReference type="SUPFAM" id="SSF158472">
    <property type="entry name" value="HAMP domain-like"/>
    <property type="match status" value="1"/>
</dbReference>
<feature type="domain" description="Histidine kinase" evidence="12">
    <location>
        <begin position="162"/>
        <end position="374"/>
    </location>
</feature>
<keyword evidence="15" id="KW-1185">Reference proteome</keyword>
<protein>
    <recommendedName>
        <fullName evidence="3">histidine kinase</fullName>
        <ecNumber evidence="3">2.7.13.3</ecNumber>
    </recommendedName>
</protein>
<dbReference type="EC" id="2.7.13.3" evidence="3"/>
<dbReference type="PANTHER" id="PTHR45436">
    <property type="entry name" value="SENSOR HISTIDINE KINASE YKOH"/>
    <property type="match status" value="1"/>
</dbReference>
<dbReference type="PROSITE" id="PS51257">
    <property type="entry name" value="PROKAR_LIPOPROTEIN"/>
    <property type="match status" value="1"/>
</dbReference>
<dbReference type="SUPFAM" id="SSF55874">
    <property type="entry name" value="ATPase domain of HSP90 chaperone/DNA topoisomerase II/histidine kinase"/>
    <property type="match status" value="1"/>
</dbReference>
<evidence type="ECO:0000259" key="13">
    <source>
        <dbReference type="PROSITE" id="PS50885"/>
    </source>
</evidence>
<evidence type="ECO:0000259" key="12">
    <source>
        <dbReference type="PROSITE" id="PS50109"/>
    </source>
</evidence>
<evidence type="ECO:0000256" key="6">
    <source>
        <dbReference type="ARBA" id="ARBA00022692"/>
    </source>
</evidence>
<dbReference type="InterPro" id="IPR004358">
    <property type="entry name" value="Sig_transdc_His_kin-like_C"/>
</dbReference>
<dbReference type="Gene3D" id="3.30.565.10">
    <property type="entry name" value="Histidine kinase-like ATPase, C-terminal domain"/>
    <property type="match status" value="1"/>
</dbReference>
<evidence type="ECO:0000256" key="9">
    <source>
        <dbReference type="ARBA" id="ARBA00023012"/>
    </source>
</evidence>
<gene>
    <name evidence="14" type="ORF">GGR25_003515</name>
</gene>
<dbReference type="AlphaFoldDB" id="A0A840ATS0"/>
<dbReference type="CDD" id="cd06225">
    <property type="entry name" value="HAMP"/>
    <property type="match status" value="1"/>
</dbReference>
<dbReference type="InterPro" id="IPR036890">
    <property type="entry name" value="HATPase_C_sf"/>
</dbReference>
<dbReference type="RefSeq" id="WP_246409886.1">
    <property type="nucleotide sequence ID" value="NZ_JACIDS010000004.1"/>
</dbReference>
<feature type="transmembrane region" description="Helical" evidence="11">
    <location>
        <begin position="74"/>
        <end position="94"/>
    </location>
</feature>
<comment type="catalytic activity">
    <reaction evidence="1">
        <text>ATP + protein L-histidine = ADP + protein N-phospho-L-histidine.</text>
        <dbReference type="EC" id="2.7.13.3"/>
    </reaction>
</comment>
<dbReference type="PRINTS" id="PR00344">
    <property type="entry name" value="BCTRLSENSOR"/>
</dbReference>
<dbReference type="InterPro" id="IPR050428">
    <property type="entry name" value="TCS_sensor_his_kinase"/>
</dbReference>
<dbReference type="InterPro" id="IPR003660">
    <property type="entry name" value="HAMP_dom"/>
</dbReference>
<dbReference type="InterPro" id="IPR003661">
    <property type="entry name" value="HisK_dim/P_dom"/>
</dbReference>
<keyword evidence="5 14" id="KW-0808">Transferase</keyword>
<dbReference type="CDD" id="cd00075">
    <property type="entry name" value="HATPase"/>
    <property type="match status" value="1"/>
</dbReference>
<evidence type="ECO:0000313" key="15">
    <source>
        <dbReference type="Proteomes" id="UP000553963"/>
    </source>
</evidence>
<evidence type="ECO:0000256" key="5">
    <source>
        <dbReference type="ARBA" id="ARBA00022679"/>
    </source>
</evidence>
<evidence type="ECO:0000313" key="14">
    <source>
        <dbReference type="EMBL" id="MBB3932457.1"/>
    </source>
</evidence>
<accession>A0A840ATS0</accession>
<feature type="domain" description="HAMP" evidence="13">
    <location>
        <begin position="100"/>
        <end position="154"/>
    </location>
</feature>
<feature type="transmembrane region" description="Helical" evidence="11">
    <location>
        <begin position="33"/>
        <end position="62"/>
    </location>
</feature>
<evidence type="ECO:0000256" key="8">
    <source>
        <dbReference type="ARBA" id="ARBA00022989"/>
    </source>
</evidence>
<reference evidence="14 15" key="1">
    <citation type="submission" date="2020-08" db="EMBL/GenBank/DDBJ databases">
        <title>Genomic Encyclopedia of Type Strains, Phase IV (KMG-IV): sequencing the most valuable type-strain genomes for metagenomic binning, comparative biology and taxonomic classification.</title>
        <authorList>
            <person name="Goeker M."/>
        </authorList>
    </citation>
    <scope>NUCLEOTIDE SEQUENCE [LARGE SCALE GENOMIC DNA]</scope>
    <source>
        <strain evidence="14 15">DSM 25966</strain>
    </source>
</reference>
<dbReference type="Pfam" id="PF00512">
    <property type="entry name" value="HisKA"/>
    <property type="match status" value="1"/>
</dbReference>
<dbReference type="InterPro" id="IPR036097">
    <property type="entry name" value="HisK_dim/P_sf"/>
</dbReference>
<dbReference type="Gene3D" id="6.10.340.10">
    <property type="match status" value="1"/>
</dbReference>
<keyword evidence="9" id="KW-0902">Two-component regulatory system</keyword>
<evidence type="ECO:0000256" key="10">
    <source>
        <dbReference type="ARBA" id="ARBA00023136"/>
    </source>
</evidence>
<name>A0A840ATS0_9HYPH</name>
<keyword evidence="7 14" id="KW-0418">Kinase</keyword>
<comment type="caution">
    <text evidence="14">The sequence shown here is derived from an EMBL/GenBank/DDBJ whole genome shotgun (WGS) entry which is preliminary data.</text>
</comment>
<comment type="subcellular location">
    <subcellularLocation>
        <location evidence="2">Membrane</location>
    </subcellularLocation>
</comment>
<proteinExistence type="predicted"/>
<dbReference type="InterPro" id="IPR005467">
    <property type="entry name" value="His_kinase_dom"/>
</dbReference>
<evidence type="ECO:0000256" key="4">
    <source>
        <dbReference type="ARBA" id="ARBA00022553"/>
    </source>
</evidence>
<dbReference type="Gene3D" id="1.10.287.130">
    <property type="match status" value="1"/>
</dbReference>
<dbReference type="PANTHER" id="PTHR45436:SF5">
    <property type="entry name" value="SENSOR HISTIDINE KINASE TRCS"/>
    <property type="match status" value="1"/>
</dbReference>
<keyword evidence="6 11" id="KW-0812">Transmembrane</keyword>
<dbReference type="PROSITE" id="PS50109">
    <property type="entry name" value="HIS_KIN"/>
    <property type="match status" value="1"/>
</dbReference>
<dbReference type="InterPro" id="IPR003594">
    <property type="entry name" value="HATPase_dom"/>
</dbReference>
<sequence length="382" mass="41014">MPARRACCQACVASATGCRREMMGPRTGLGRQILIAMSAITVTTGLLVFFGAYLAYAAIVAFYPMPDSDSSLTLADILIVGGLITVTLPIAALISMRLARRILEPLESLAESARRIAAGDLTARAAVRDRRLGETVALVDDFNTMAQRLQDMAADMALWNATIAHELRTPLTILKGRLQGMIDGVFEPDESSLQALVLQVDGLARLVEDLRTVTLADSGHLDLHIEPIRLAHAIEQMTELMVHDLRAAGFHLQLDLADLTVEADATRIRQAILALVTNARRYAVRGAITITLTARDDTVVLGVADEGPGLSAEMTPRIFDPFVRGDPAHSREPGGNGLGLSVVRAIMEAHGGRLHYRPAPGGGALFEMIFAKARRSSAAQTP</sequence>